<accession>A0A2J6WNN1</accession>
<dbReference type="GO" id="GO:0008972">
    <property type="term" value="F:phosphomethylpyrimidine kinase activity"/>
    <property type="evidence" value="ECO:0007669"/>
    <property type="project" value="InterPro"/>
</dbReference>
<protein>
    <recommendedName>
        <fullName evidence="2">hydroxymethylpyrimidine kinase</fullName>
        <ecNumber evidence="2">2.7.1.49</ecNumber>
    </recommendedName>
</protein>
<dbReference type="PANTHER" id="PTHR20858">
    <property type="entry name" value="PHOSPHOMETHYLPYRIMIDINE KINASE"/>
    <property type="match status" value="1"/>
</dbReference>
<dbReference type="Proteomes" id="UP000242288">
    <property type="component" value="Unassembled WGS sequence"/>
</dbReference>
<dbReference type="PANTHER" id="PTHR20858:SF17">
    <property type="entry name" value="HYDROXYMETHYLPYRIMIDINE_PHOSPHOMETHYLPYRIMIDINE KINASE THI20-RELATED"/>
    <property type="match status" value="1"/>
</dbReference>
<dbReference type="InterPro" id="IPR004399">
    <property type="entry name" value="HMP/HMP-P_kinase_dom"/>
</dbReference>
<dbReference type="GO" id="GO:0005524">
    <property type="term" value="F:ATP binding"/>
    <property type="evidence" value="ECO:0007669"/>
    <property type="project" value="UniProtKB-KW"/>
</dbReference>
<evidence type="ECO:0000313" key="9">
    <source>
        <dbReference type="Proteomes" id="UP000242288"/>
    </source>
</evidence>
<dbReference type="EC" id="2.7.1.49" evidence="2"/>
<keyword evidence="4" id="KW-0547">Nucleotide-binding</keyword>
<evidence type="ECO:0000256" key="5">
    <source>
        <dbReference type="ARBA" id="ARBA00022777"/>
    </source>
</evidence>
<reference evidence="8 9" key="1">
    <citation type="submission" date="2018-01" db="EMBL/GenBank/DDBJ databases">
        <title>Metagenomic assembled genomes from two thermal pools in the Uzon Caldera, Kamchatka, Russia.</title>
        <authorList>
            <person name="Wilkins L."/>
            <person name="Ettinger C."/>
        </authorList>
    </citation>
    <scope>NUCLEOTIDE SEQUENCE [LARGE SCALE GENOMIC DNA]</scope>
    <source>
        <strain evidence="8">ZAV-04</strain>
    </source>
</reference>
<evidence type="ECO:0000256" key="1">
    <source>
        <dbReference type="ARBA" id="ARBA00004948"/>
    </source>
</evidence>
<dbReference type="FunFam" id="3.40.1190.20:FF:000003">
    <property type="entry name" value="Phosphomethylpyrimidine kinase ThiD"/>
    <property type="match status" value="1"/>
</dbReference>
<dbReference type="Gene3D" id="3.40.1190.20">
    <property type="match status" value="1"/>
</dbReference>
<keyword evidence="6" id="KW-0067">ATP-binding</keyword>
<dbReference type="GO" id="GO:0005829">
    <property type="term" value="C:cytosol"/>
    <property type="evidence" value="ECO:0007669"/>
    <property type="project" value="TreeGrafter"/>
</dbReference>
<dbReference type="SUPFAM" id="SSF53613">
    <property type="entry name" value="Ribokinase-like"/>
    <property type="match status" value="1"/>
</dbReference>
<dbReference type="Pfam" id="PF08543">
    <property type="entry name" value="Phos_pyr_kin"/>
    <property type="match status" value="1"/>
</dbReference>
<evidence type="ECO:0000256" key="3">
    <source>
        <dbReference type="ARBA" id="ARBA00022679"/>
    </source>
</evidence>
<evidence type="ECO:0000313" key="8">
    <source>
        <dbReference type="EMBL" id="PMP71980.1"/>
    </source>
</evidence>
<comment type="caution">
    <text evidence="8">The sequence shown here is derived from an EMBL/GenBank/DDBJ whole genome shotgun (WGS) entry which is preliminary data.</text>
</comment>
<evidence type="ECO:0000256" key="2">
    <source>
        <dbReference type="ARBA" id="ARBA00012135"/>
    </source>
</evidence>
<evidence type="ECO:0000256" key="6">
    <source>
        <dbReference type="ARBA" id="ARBA00022840"/>
    </source>
</evidence>
<dbReference type="GO" id="GO:0009228">
    <property type="term" value="P:thiamine biosynthetic process"/>
    <property type="evidence" value="ECO:0007669"/>
    <property type="project" value="InterPro"/>
</dbReference>
<sequence length="255" mass="28186">MKIALTIGASDPTSGAGIQMDLKVFHSLKIYGISIITAVTAQSTSEFFLTYPMPVEVIEAQFETLLRDMKPDGAKTGMFYSKEALLCVIEKIKKFNIKKFVVDPVIISTLGAKLIEDEALKILKEQLIPLSMAVTANIPEAETITGVKIEKVDDVYQALKKLYEMGTSLAIVKGGHFKEKTVDILYDGENFYKAEDEKYCGEFHGTGCAFSSAFLSFLCLGYEPDEALMNTKNFVKNAIKNALKLGHGMRLLKID</sequence>
<dbReference type="EMBL" id="PNIO01000018">
    <property type="protein sequence ID" value="PMP71980.1"/>
    <property type="molecule type" value="Genomic_DNA"/>
</dbReference>
<keyword evidence="5 8" id="KW-0418">Kinase</keyword>
<dbReference type="InterPro" id="IPR013749">
    <property type="entry name" value="PM/HMP-P_kinase-1"/>
</dbReference>
<evidence type="ECO:0000259" key="7">
    <source>
        <dbReference type="Pfam" id="PF08543"/>
    </source>
</evidence>
<feature type="domain" description="Pyridoxamine kinase/Phosphomethylpyrimidine kinase" evidence="7">
    <location>
        <begin position="11"/>
        <end position="249"/>
    </location>
</feature>
<dbReference type="GO" id="GO:0008902">
    <property type="term" value="F:hydroxymethylpyrimidine kinase activity"/>
    <property type="evidence" value="ECO:0007669"/>
    <property type="project" value="UniProtKB-EC"/>
</dbReference>
<evidence type="ECO:0000256" key="4">
    <source>
        <dbReference type="ARBA" id="ARBA00022741"/>
    </source>
</evidence>
<keyword evidence="3" id="KW-0808">Transferase</keyword>
<dbReference type="CDD" id="cd01169">
    <property type="entry name" value="HMPP_kinase"/>
    <property type="match status" value="1"/>
</dbReference>
<name>A0A2J6WNN1_9BACT</name>
<dbReference type="NCBIfam" id="TIGR00097">
    <property type="entry name" value="HMP-P_kinase"/>
    <property type="match status" value="1"/>
</dbReference>
<proteinExistence type="predicted"/>
<organism evidence="8 9">
    <name type="scientific">Thermodesulfovibrio aggregans</name>
    <dbReference type="NCBI Taxonomy" id="86166"/>
    <lineage>
        <taxon>Bacteria</taxon>
        <taxon>Pseudomonadati</taxon>
        <taxon>Nitrospirota</taxon>
        <taxon>Thermodesulfovibrionia</taxon>
        <taxon>Thermodesulfovibrionales</taxon>
        <taxon>Thermodesulfovibrionaceae</taxon>
        <taxon>Thermodesulfovibrio</taxon>
    </lineage>
</organism>
<dbReference type="InterPro" id="IPR029056">
    <property type="entry name" value="Ribokinase-like"/>
</dbReference>
<dbReference type="AlphaFoldDB" id="A0A2J6WNN1"/>
<gene>
    <name evidence="8" type="primary">thiD</name>
    <name evidence="8" type="ORF">C0186_02360</name>
</gene>
<comment type="pathway">
    <text evidence="1">Cofactor biosynthesis; thiamine diphosphate biosynthesis.</text>
</comment>